<protein>
    <submittedName>
        <fullName evidence="2">Uncharacterized protein</fullName>
    </submittedName>
</protein>
<dbReference type="Proteomes" id="UP000035721">
    <property type="component" value="Unassembled WGS sequence"/>
</dbReference>
<name>A0A077LUE8_9MICO</name>
<sequence length="73" mass="8396">MAREAHWAEYIALIRRRNDMGETLRRAWDDESRAVYGESLRKAQAALDAFEASCEPETKPTPAWDAGWDGWGR</sequence>
<gene>
    <name evidence="2" type="ORF">BN12_1680002</name>
</gene>
<evidence type="ECO:0000313" key="3">
    <source>
        <dbReference type="Proteomes" id="UP000035721"/>
    </source>
</evidence>
<dbReference type="EMBL" id="CAJB01000077">
    <property type="protein sequence ID" value="CCH77136.1"/>
    <property type="molecule type" value="Genomic_DNA"/>
</dbReference>
<dbReference type="STRING" id="1194083.BN12_1680002"/>
<proteinExistence type="predicted"/>
<evidence type="ECO:0000256" key="1">
    <source>
        <dbReference type="SAM" id="MobiDB-lite"/>
    </source>
</evidence>
<organism evidence="2 3">
    <name type="scientific">Nostocoides japonicum T1-X7</name>
    <dbReference type="NCBI Taxonomy" id="1194083"/>
    <lineage>
        <taxon>Bacteria</taxon>
        <taxon>Bacillati</taxon>
        <taxon>Actinomycetota</taxon>
        <taxon>Actinomycetes</taxon>
        <taxon>Micrococcales</taxon>
        <taxon>Intrasporangiaceae</taxon>
        <taxon>Nostocoides</taxon>
    </lineage>
</organism>
<comment type="caution">
    <text evidence="2">The sequence shown here is derived from an EMBL/GenBank/DDBJ whole genome shotgun (WGS) entry which is preliminary data.</text>
</comment>
<keyword evidence="3" id="KW-1185">Reference proteome</keyword>
<evidence type="ECO:0000313" key="2">
    <source>
        <dbReference type="EMBL" id="CCH77136.1"/>
    </source>
</evidence>
<reference evidence="2 3" key="1">
    <citation type="journal article" date="2013" name="ISME J.">
        <title>A metabolic model for members of the genus Tetrasphaera involved in enhanced biological phosphorus removal.</title>
        <authorList>
            <person name="Kristiansen R."/>
            <person name="Nguyen H.T.T."/>
            <person name="Saunders A.M."/>
            <person name="Nielsen J.L."/>
            <person name="Wimmer R."/>
            <person name="Le V.Q."/>
            <person name="McIlroy S.J."/>
            <person name="Petrovski S."/>
            <person name="Seviour R.J."/>
            <person name="Calteau A."/>
            <person name="Nielsen K.L."/>
            <person name="Nielsen P.H."/>
        </authorList>
    </citation>
    <scope>NUCLEOTIDE SEQUENCE [LARGE SCALE GENOMIC DNA]</scope>
    <source>
        <strain evidence="2 3">T1-X7</strain>
    </source>
</reference>
<dbReference type="AlphaFoldDB" id="A0A077LUE8"/>
<feature type="region of interest" description="Disordered" evidence="1">
    <location>
        <begin position="51"/>
        <end position="73"/>
    </location>
</feature>
<accession>A0A077LUE8</accession>